<dbReference type="Proteomes" id="UP001499882">
    <property type="component" value="Unassembled WGS sequence"/>
</dbReference>
<evidence type="ECO:0000313" key="6">
    <source>
        <dbReference type="EMBL" id="GAA4728778.1"/>
    </source>
</evidence>
<dbReference type="PROSITE" id="PS51257">
    <property type="entry name" value="PROKAR_LIPOPROTEIN"/>
    <property type="match status" value="1"/>
</dbReference>
<dbReference type="Pfam" id="PF09084">
    <property type="entry name" value="NMT1"/>
    <property type="match status" value="1"/>
</dbReference>
<proteinExistence type="inferred from homology"/>
<evidence type="ECO:0000256" key="2">
    <source>
        <dbReference type="ARBA" id="ARBA00010742"/>
    </source>
</evidence>
<dbReference type="RefSeq" id="WP_345525506.1">
    <property type="nucleotide sequence ID" value="NZ_BAABKN010000006.1"/>
</dbReference>
<evidence type="ECO:0000256" key="1">
    <source>
        <dbReference type="ARBA" id="ARBA00004418"/>
    </source>
</evidence>
<keyword evidence="3 4" id="KW-0732">Signal</keyword>
<evidence type="ECO:0000313" key="7">
    <source>
        <dbReference type="Proteomes" id="UP001499882"/>
    </source>
</evidence>
<reference evidence="7" key="1">
    <citation type="journal article" date="2019" name="Int. J. Syst. Evol. Microbiol.">
        <title>The Global Catalogue of Microorganisms (GCM) 10K type strain sequencing project: providing services to taxonomists for standard genome sequencing and annotation.</title>
        <authorList>
            <consortium name="The Broad Institute Genomics Platform"/>
            <consortium name="The Broad Institute Genome Sequencing Center for Infectious Disease"/>
            <person name="Wu L."/>
            <person name="Ma J."/>
        </authorList>
    </citation>
    <scope>NUCLEOTIDE SEQUENCE [LARGE SCALE GENOMIC DNA]</scope>
    <source>
        <strain evidence="7">JCM 18532</strain>
    </source>
</reference>
<evidence type="ECO:0000256" key="3">
    <source>
        <dbReference type="ARBA" id="ARBA00022729"/>
    </source>
</evidence>
<gene>
    <name evidence="6" type="ORF">GCM10023350_09940</name>
</gene>
<evidence type="ECO:0000259" key="5">
    <source>
        <dbReference type="Pfam" id="PF09084"/>
    </source>
</evidence>
<feature type="domain" description="SsuA/THI5-like" evidence="5">
    <location>
        <begin position="48"/>
        <end position="265"/>
    </location>
</feature>
<name>A0ABP8YGY0_9ACTN</name>
<sequence length="329" mass="35100">MKIYKLLAVIASMLLVGTLAACGGDDEAGADGRTKIRLAFTPGATTLPVHLAITEGLFEKHGLEVEATEGLDLPTWMAGLDKQWDIAMETPGVYLAGAKQLDLVVLAGGQVTTEGSLAGNPLIVRDPSITEAGDLAGKRVAVATLTGSSPNAVRFVVEQAGEDPDSVELVQVPFESMGDQLKAGQVDAVVSSIPFSLTMLQDPENKALFDVQDTALRALAPDQEAMASIIYTSTRSWADEHPEEAAAFEAALQEAAEWMDDNKDAAIQELSEWLQIPMDVLETLPWPIPIQAHITQAEMQPNLDLLLATGALKEEDAPDLSDRFPNGDD</sequence>
<comment type="caution">
    <text evidence="6">The sequence shown here is derived from an EMBL/GenBank/DDBJ whole genome shotgun (WGS) entry which is preliminary data.</text>
</comment>
<dbReference type="InterPro" id="IPR015168">
    <property type="entry name" value="SsuA/THI5"/>
</dbReference>
<comment type="similarity">
    <text evidence="2">Belongs to the bacterial solute-binding protein SsuA/TauA family.</text>
</comment>
<dbReference type="Gene3D" id="3.40.190.10">
    <property type="entry name" value="Periplasmic binding protein-like II"/>
    <property type="match status" value="2"/>
</dbReference>
<dbReference type="SUPFAM" id="SSF53850">
    <property type="entry name" value="Periplasmic binding protein-like II"/>
    <property type="match status" value="1"/>
</dbReference>
<dbReference type="PANTHER" id="PTHR30024">
    <property type="entry name" value="ALIPHATIC SULFONATES-BINDING PROTEIN-RELATED"/>
    <property type="match status" value="1"/>
</dbReference>
<feature type="signal peptide" evidence="4">
    <location>
        <begin position="1"/>
        <end position="21"/>
    </location>
</feature>
<protein>
    <submittedName>
        <fullName evidence="6">ABC transporter substrate-binding protein</fullName>
    </submittedName>
</protein>
<comment type="subcellular location">
    <subcellularLocation>
        <location evidence="1">Periplasm</location>
    </subcellularLocation>
</comment>
<evidence type="ECO:0000256" key="4">
    <source>
        <dbReference type="SAM" id="SignalP"/>
    </source>
</evidence>
<dbReference type="PANTHER" id="PTHR30024:SF47">
    <property type="entry name" value="TAURINE-BINDING PERIPLASMIC PROTEIN"/>
    <property type="match status" value="1"/>
</dbReference>
<accession>A0ABP8YGY0</accession>
<organism evidence="6 7">
    <name type="scientific">Nocardioides endophyticus</name>
    <dbReference type="NCBI Taxonomy" id="1353775"/>
    <lineage>
        <taxon>Bacteria</taxon>
        <taxon>Bacillati</taxon>
        <taxon>Actinomycetota</taxon>
        <taxon>Actinomycetes</taxon>
        <taxon>Propionibacteriales</taxon>
        <taxon>Nocardioidaceae</taxon>
        <taxon>Nocardioides</taxon>
    </lineage>
</organism>
<keyword evidence="7" id="KW-1185">Reference proteome</keyword>
<dbReference type="EMBL" id="BAABKN010000006">
    <property type="protein sequence ID" value="GAA4728778.1"/>
    <property type="molecule type" value="Genomic_DNA"/>
</dbReference>
<feature type="chain" id="PRO_5045393417" evidence="4">
    <location>
        <begin position="22"/>
        <end position="329"/>
    </location>
</feature>